<dbReference type="InterPro" id="IPR000836">
    <property type="entry name" value="PRTase_dom"/>
</dbReference>
<dbReference type="PANTHER" id="PTHR47505:SF1">
    <property type="entry name" value="DNA UTILIZATION PROTEIN YHGH"/>
    <property type="match status" value="1"/>
</dbReference>
<dbReference type="EMBL" id="FMHG01000002">
    <property type="protein sequence ID" value="SCJ88186.1"/>
    <property type="molecule type" value="Genomic_DNA"/>
</dbReference>
<dbReference type="CDD" id="cd06223">
    <property type="entry name" value="PRTases_typeI"/>
    <property type="match status" value="1"/>
</dbReference>
<name>A0A1C6K1G5_9FIRM</name>
<organism evidence="3">
    <name type="scientific">uncultured Anaerotruncus sp</name>
    <dbReference type="NCBI Taxonomy" id="905011"/>
    <lineage>
        <taxon>Bacteria</taxon>
        <taxon>Bacillati</taxon>
        <taxon>Bacillota</taxon>
        <taxon>Clostridia</taxon>
        <taxon>Eubacteriales</taxon>
        <taxon>Oscillospiraceae</taxon>
        <taxon>Anaerotruncus</taxon>
        <taxon>environmental samples</taxon>
    </lineage>
</organism>
<proteinExistence type="inferred from homology"/>
<protein>
    <submittedName>
        <fullName evidence="3">DNA utilization protein GntX</fullName>
    </submittedName>
</protein>
<evidence type="ECO:0000259" key="2">
    <source>
        <dbReference type="Pfam" id="PF00156"/>
    </source>
</evidence>
<dbReference type="Gene3D" id="3.40.50.2020">
    <property type="match status" value="1"/>
</dbReference>
<accession>A0A1C6K1G5</accession>
<comment type="similarity">
    <text evidence="1">Belongs to the ComF/GntX family.</text>
</comment>
<dbReference type="SUPFAM" id="SSF53271">
    <property type="entry name" value="PRTase-like"/>
    <property type="match status" value="1"/>
</dbReference>
<sequence length="208" mass="22495">MICPDCDLQKSRLSDTINQRGIFAYFGRTLPYVEKDVAPFIYRGEVQRALGRYKFSGRAGSGRALAGYMAACARAHLSLGDIAAVTAVPMSPQKRRQKGYDHAAVLARQLASQLGLPFWGDLLKKIYPTAAQHTLPKLARSANLLGAFEVKDPQRVRGRAVLLVDDILTTGATAGECAKMLRVRGCRQVYLCCAAAALQKGDKLPGGA</sequence>
<evidence type="ECO:0000256" key="1">
    <source>
        <dbReference type="ARBA" id="ARBA00008007"/>
    </source>
</evidence>
<feature type="domain" description="Phosphoribosyltransferase" evidence="2">
    <location>
        <begin position="103"/>
        <end position="200"/>
    </location>
</feature>
<dbReference type="InterPro" id="IPR051910">
    <property type="entry name" value="ComF/GntX_DNA_util-trans"/>
</dbReference>
<reference evidence="3" key="1">
    <citation type="submission" date="2015-09" db="EMBL/GenBank/DDBJ databases">
        <authorList>
            <consortium name="Pathogen Informatics"/>
        </authorList>
    </citation>
    <scope>NUCLEOTIDE SEQUENCE</scope>
    <source>
        <strain evidence="3">2789STDY5834896</strain>
    </source>
</reference>
<evidence type="ECO:0000313" key="3">
    <source>
        <dbReference type="EMBL" id="SCJ88186.1"/>
    </source>
</evidence>
<dbReference type="PANTHER" id="PTHR47505">
    <property type="entry name" value="DNA UTILIZATION PROTEIN YHGH"/>
    <property type="match status" value="1"/>
</dbReference>
<gene>
    <name evidence="3" type="ORF">SAMEA3545359_02540</name>
</gene>
<dbReference type="Pfam" id="PF00156">
    <property type="entry name" value="Pribosyltran"/>
    <property type="match status" value="1"/>
</dbReference>
<dbReference type="AlphaFoldDB" id="A0A1C6K1G5"/>
<dbReference type="InterPro" id="IPR029057">
    <property type="entry name" value="PRTase-like"/>
</dbReference>